<dbReference type="NCBIfam" id="TIGR00765">
    <property type="entry name" value="yihY_not_rbn"/>
    <property type="match status" value="1"/>
</dbReference>
<keyword evidence="10" id="KW-1185">Reference proteome</keyword>
<comment type="caution">
    <text evidence="7">Lacks conserved residue(s) required for the propagation of feature annotation.</text>
</comment>
<dbReference type="GO" id="GO:0005886">
    <property type="term" value="C:plasma membrane"/>
    <property type="evidence" value="ECO:0007669"/>
    <property type="project" value="UniProtKB-SubCell"/>
</dbReference>
<evidence type="ECO:0000256" key="5">
    <source>
        <dbReference type="ARBA" id="ARBA00022989"/>
    </source>
</evidence>
<dbReference type="InterPro" id="IPR023679">
    <property type="entry name" value="UPF0761_bac"/>
</dbReference>
<feature type="transmembrane region" description="Helical" evidence="7">
    <location>
        <begin position="134"/>
        <end position="159"/>
    </location>
</feature>
<dbReference type="RefSeq" id="WP_142902180.1">
    <property type="nucleotide sequence ID" value="NZ_ML660087.1"/>
</dbReference>
<feature type="compositionally biased region" description="Basic and acidic residues" evidence="8">
    <location>
        <begin position="406"/>
        <end position="416"/>
    </location>
</feature>
<evidence type="ECO:0000313" key="9">
    <source>
        <dbReference type="EMBL" id="TQV86813.1"/>
    </source>
</evidence>
<dbReference type="HAMAP" id="MF_00672">
    <property type="entry name" value="UPF0761"/>
    <property type="match status" value="1"/>
</dbReference>
<organism evidence="9 10">
    <name type="scientific">Exilibacterium tricleocarpae</name>
    <dbReference type="NCBI Taxonomy" id="2591008"/>
    <lineage>
        <taxon>Bacteria</taxon>
        <taxon>Pseudomonadati</taxon>
        <taxon>Pseudomonadota</taxon>
        <taxon>Gammaproteobacteria</taxon>
        <taxon>Cellvibrionales</taxon>
        <taxon>Cellvibrionaceae</taxon>
        <taxon>Exilibacterium</taxon>
    </lineage>
</organism>
<comment type="similarity">
    <text evidence="7">Belongs to the UPF0761 family.</text>
</comment>
<gene>
    <name evidence="9" type="ORF">FKG94_00260</name>
</gene>
<feature type="transmembrane region" description="Helical" evidence="7">
    <location>
        <begin position="94"/>
        <end position="113"/>
    </location>
</feature>
<keyword evidence="4 7" id="KW-0812">Transmembrane</keyword>
<keyword evidence="6 7" id="KW-0472">Membrane</keyword>
<feature type="transmembrane region" description="Helical" evidence="7">
    <location>
        <begin position="179"/>
        <end position="199"/>
    </location>
</feature>
<dbReference type="PANTHER" id="PTHR30213:SF0">
    <property type="entry name" value="UPF0761 MEMBRANE PROTEIN YIHY"/>
    <property type="match status" value="1"/>
</dbReference>
<dbReference type="EMBL" id="VHSG01000001">
    <property type="protein sequence ID" value="TQV86813.1"/>
    <property type="molecule type" value="Genomic_DNA"/>
</dbReference>
<dbReference type="PANTHER" id="PTHR30213">
    <property type="entry name" value="INNER MEMBRANE PROTEIN YHJD"/>
    <property type="match status" value="1"/>
</dbReference>
<keyword evidence="3" id="KW-0997">Cell inner membrane</keyword>
<evidence type="ECO:0000313" key="10">
    <source>
        <dbReference type="Proteomes" id="UP000319732"/>
    </source>
</evidence>
<feature type="region of interest" description="Disordered" evidence="8">
    <location>
        <begin position="406"/>
        <end position="428"/>
    </location>
</feature>
<accession>A0A545UBK9</accession>
<sequence>MKTDILPMIRHFAVYVAAQYKQAQCQKSAAALTYMTLFAIVPLMTVTYAMFSVIPAFQGLGDQLRGFIFDHFVPDSGQEVQEYLAAFSSQARSLTWAGLLMLFATAYLMLKNIEKIFNAIWGVSRGRHGLPNFLLYWAILSLGPLVLGVALASSTYLISVRLIFDELDSFGILPWLFQFIPWVLTAALFTLLFAAVPNCKVPVKHAITGGLITAVCFELVKDLFSFVVSYISIEVIYGAFAVVPLFLLWINLLWTIILAGAVLVQVLSSYKTSAEGRGYPDLVAALVALWQLKQKSRSGRAVKDVHMLAAGLASSQWQALRAAFLRHRLITTTQQGDYVLSRDLDEVTLRELAAIIAMPVQMPVMVMPLQQAPWFAPLAARLQAVDAYTDREFEISLGALFAARDEAPAAGDRDPAAPKPKGRKQAAG</sequence>
<reference evidence="9 10" key="1">
    <citation type="submission" date="2019-06" db="EMBL/GenBank/DDBJ databases">
        <title>Whole genome sequence for Cellvibrionaceae sp. R142.</title>
        <authorList>
            <person name="Wang G."/>
        </authorList>
    </citation>
    <scope>NUCLEOTIDE SEQUENCE [LARGE SCALE GENOMIC DNA]</scope>
    <source>
        <strain evidence="9 10">R142</strain>
    </source>
</reference>
<proteinExistence type="inferred from homology"/>
<evidence type="ECO:0000256" key="6">
    <source>
        <dbReference type="ARBA" id="ARBA00023136"/>
    </source>
</evidence>
<dbReference type="Pfam" id="PF03631">
    <property type="entry name" value="Virul_fac_BrkB"/>
    <property type="match status" value="1"/>
</dbReference>
<protein>
    <recommendedName>
        <fullName evidence="7">UPF0761 membrane protein FKG94_00260</fullName>
    </recommendedName>
</protein>
<evidence type="ECO:0000256" key="3">
    <source>
        <dbReference type="ARBA" id="ARBA00022519"/>
    </source>
</evidence>
<dbReference type="OrthoDB" id="9808671at2"/>
<evidence type="ECO:0000256" key="8">
    <source>
        <dbReference type="SAM" id="MobiDB-lite"/>
    </source>
</evidence>
<dbReference type="AlphaFoldDB" id="A0A545UBK9"/>
<feature type="transmembrane region" description="Helical" evidence="7">
    <location>
        <begin position="239"/>
        <end position="267"/>
    </location>
</feature>
<evidence type="ECO:0000256" key="4">
    <source>
        <dbReference type="ARBA" id="ARBA00022692"/>
    </source>
</evidence>
<keyword evidence="2 7" id="KW-1003">Cell membrane</keyword>
<keyword evidence="5 7" id="KW-1133">Transmembrane helix</keyword>
<name>A0A545UBK9_9GAMM</name>
<dbReference type="InterPro" id="IPR017039">
    <property type="entry name" value="Virul_fac_BrkB"/>
</dbReference>
<feature type="transmembrane region" description="Helical" evidence="7">
    <location>
        <begin position="31"/>
        <end position="57"/>
    </location>
</feature>
<comment type="caution">
    <text evidence="9">The sequence shown here is derived from an EMBL/GenBank/DDBJ whole genome shotgun (WGS) entry which is preliminary data.</text>
</comment>
<evidence type="ECO:0000256" key="1">
    <source>
        <dbReference type="ARBA" id="ARBA00004651"/>
    </source>
</evidence>
<evidence type="ECO:0000256" key="7">
    <source>
        <dbReference type="HAMAP-Rule" id="MF_00672"/>
    </source>
</evidence>
<evidence type="ECO:0000256" key="2">
    <source>
        <dbReference type="ARBA" id="ARBA00022475"/>
    </source>
</evidence>
<dbReference type="Proteomes" id="UP000319732">
    <property type="component" value="Unassembled WGS sequence"/>
</dbReference>
<comment type="subcellular location">
    <subcellularLocation>
        <location evidence="1 7">Cell membrane</location>
        <topology evidence="1 7">Multi-pass membrane protein</topology>
    </subcellularLocation>
</comment>